<sequence length="130" mass="15290">YLSKKLKLWLLIYQDNNIIIEKIKKYLDNKIASISYWKISFNTNHTLFYSSPEIQFKCCSNCYLNSKRIQYTCTIEVPIIFSTQFLDRYSLLSYINLYANLIDLICSIAVKHPLTIPQPPLININNEISI</sequence>
<evidence type="ECO:0000313" key="2">
    <source>
        <dbReference type="Proteomes" id="UP000789901"/>
    </source>
</evidence>
<feature type="non-terminal residue" evidence="1">
    <location>
        <position position="1"/>
    </location>
</feature>
<reference evidence="1 2" key="1">
    <citation type="submission" date="2021-06" db="EMBL/GenBank/DDBJ databases">
        <authorList>
            <person name="Kallberg Y."/>
            <person name="Tangrot J."/>
            <person name="Rosling A."/>
        </authorList>
    </citation>
    <scope>NUCLEOTIDE SEQUENCE [LARGE SCALE GENOMIC DNA]</scope>
    <source>
        <strain evidence="1 2">120-4 pot B 10/14</strain>
    </source>
</reference>
<protein>
    <submittedName>
        <fullName evidence="1">15509_t:CDS:1</fullName>
    </submittedName>
</protein>
<accession>A0ABN7X8I5</accession>
<keyword evidence="2" id="KW-1185">Reference proteome</keyword>
<organism evidence="1 2">
    <name type="scientific">Gigaspora margarita</name>
    <dbReference type="NCBI Taxonomy" id="4874"/>
    <lineage>
        <taxon>Eukaryota</taxon>
        <taxon>Fungi</taxon>
        <taxon>Fungi incertae sedis</taxon>
        <taxon>Mucoromycota</taxon>
        <taxon>Glomeromycotina</taxon>
        <taxon>Glomeromycetes</taxon>
        <taxon>Diversisporales</taxon>
        <taxon>Gigasporaceae</taxon>
        <taxon>Gigaspora</taxon>
    </lineage>
</organism>
<dbReference type="EMBL" id="CAJVQB010092230">
    <property type="protein sequence ID" value="CAG8848484.1"/>
    <property type="molecule type" value="Genomic_DNA"/>
</dbReference>
<name>A0ABN7X8I5_GIGMA</name>
<proteinExistence type="predicted"/>
<evidence type="ECO:0000313" key="1">
    <source>
        <dbReference type="EMBL" id="CAG8848484.1"/>
    </source>
</evidence>
<gene>
    <name evidence="1" type="ORF">GMARGA_LOCUS39200</name>
</gene>
<comment type="caution">
    <text evidence="1">The sequence shown here is derived from an EMBL/GenBank/DDBJ whole genome shotgun (WGS) entry which is preliminary data.</text>
</comment>
<dbReference type="Proteomes" id="UP000789901">
    <property type="component" value="Unassembled WGS sequence"/>
</dbReference>